<reference evidence="2 3" key="1">
    <citation type="journal article" date="2016" name="Nat. Commun.">
        <title>Thousands of microbial genomes shed light on interconnected biogeochemical processes in an aquifer system.</title>
        <authorList>
            <person name="Anantharaman K."/>
            <person name="Brown C.T."/>
            <person name="Hug L.A."/>
            <person name="Sharon I."/>
            <person name="Castelle C.J."/>
            <person name="Probst A.J."/>
            <person name="Thomas B.C."/>
            <person name="Singh A."/>
            <person name="Wilkins M.J."/>
            <person name="Karaoz U."/>
            <person name="Brodie E.L."/>
            <person name="Williams K.H."/>
            <person name="Hubbard S.S."/>
            <person name="Banfield J.F."/>
        </authorList>
    </citation>
    <scope>NUCLEOTIDE SEQUENCE [LARGE SCALE GENOMIC DNA]</scope>
</reference>
<dbReference type="AlphaFoldDB" id="A0A1F7X700"/>
<proteinExistence type="predicted"/>
<evidence type="ECO:0000313" key="3">
    <source>
        <dbReference type="Proteomes" id="UP000177053"/>
    </source>
</evidence>
<sequence>MTKEQQQIFKAENDDFFNKRRLTLKALASIFTLYETTKLDPLRSNLSLLHELIYHSDWSFWDKFVESKEFEDINHPPDVVSMLTSLGLNNPASGRWYHGTNTKNRTERAIRSKKYSFCEADVRGRFTLHDRYSITDQTLEGFLKKTTKEGIVDFLDIKDEEGLENTFSEVYKLAETRSDSDPPLFIICGADLWKGPGGTKPVFRDSEVFVFRIINLKEKVKKYGINILLSVGFTSGDVRGGRFSLSDAQEMIEFSKEYDVVKIVSLLMDYIPNSKEVIQLYLDNDWYVRAFTKGEADTKTVRGITDINPNRLMADFQK</sequence>
<dbReference type="InterPro" id="IPR019356">
    <property type="entry name" value="Menorin_dom"/>
</dbReference>
<dbReference type="Pfam" id="PF10223">
    <property type="entry name" value="Menorin_N"/>
    <property type="match status" value="1"/>
</dbReference>
<evidence type="ECO:0000259" key="1">
    <source>
        <dbReference type="Pfam" id="PF10223"/>
    </source>
</evidence>
<organism evidence="2 3">
    <name type="scientific">Candidatus Woesebacteria bacterium RBG_16_34_12</name>
    <dbReference type="NCBI Taxonomy" id="1802480"/>
    <lineage>
        <taxon>Bacteria</taxon>
        <taxon>Candidatus Woeseibacteriota</taxon>
    </lineage>
</organism>
<dbReference type="Proteomes" id="UP000177053">
    <property type="component" value="Unassembled WGS sequence"/>
</dbReference>
<protein>
    <recommendedName>
        <fullName evidence="1">Menorin-like domain-containing protein</fullName>
    </recommendedName>
</protein>
<name>A0A1F7X700_9BACT</name>
<accession>A0A1F7X700</accession>
<gene>
    <name evidence="2" type="ORF">A2Z22_05240</name>
</gene>
<comment type="caution">
    <text evidence="2">The sequence shown here is derived from an EMBL/GenBank/DDBJ whole genome shotgun (WGS) entry which is preliminary data.</text>
</comment>
<dbReference type="EMBL" id="MGFS01000032">
    <property type="protein sequence ID" value="OGM10683.1"/>
    <property type="molecule type" value="Genomic_DNA"/>
</dbReference>
<evidence type="ECO:0000313" key="2">
    <source>
        <dbReference type="EMBL" id="OGM10683.1"/>
    </source>
</evidence>
<feature type="domain" description="Menorin-like" evidence="1">
    <location>
        <begin position="95"/>
        <end position="257"/>
    </location>
</feature>